<keyword evidence="7 10" id="KW-0560">Oxidoreductase</keyword>
<evidence type="ECO:0000256" key="10">
    <source>
        <dbReference type="RuleBase" id="RU361177"/>
    </source>
</evidence>
<evidence type="ECO:0000256" key="4">
    <source>
        <dbReference type="ARBA" id="ARBA00022630"/>
    </source>
</evidence>
<evidence type="ECO:0000256" key="2">
    <source>
        <dbReference type="ARBA" id="ARBA00004814"/>
    </source>
</evidence>
<dbReference type="GO" id="GO:0103075">
    <property type="term" value="F:indole-3-pyruvate monooxygenase activity"/>
    <property type="evidence" value="ECO:0007669"/>
    <property type="project" value="UniProtKB-EC"/>
</dbReference>
<comment type="caution">
    <text evidence="11">The sequence shown here is derived from an EMBL/GenBank/DDBJ whole genome shotgun (WGS) entry which is preliminary data.</text>
</comment>
<dbReference type="PRINTS" id="PR00368">
    <property type="entry name" value="FADPNR"/>
</dbReference>
<keyword evidence="6" id="KW-0521">NADP</keyword>
<keyword evidence="5 10" id="KW-0274">FAD</keyword>
<dbReference type="PANTHER" id="PTHR43539">
    <property type="entry name" value="FLAVIN-BINDING MONOOXYGENASE-LIKE PROTEIN (AFU_ORTHOLOGUE AFUA_4G09220)"/>
    <property type="match status" value="1"/>
</dbReference>
<dbReference type="Proteomes" id="UP001603857">
    <property type="component" value="Unassembled WGS sequence"/>
</dbReference>
<reference evidence="11 12" key="1">
    <citation type="submission" date="2024-08" db="EMBL/GenBank/DDBJ databases">
        <title>Insights into the chromosomal genome structure of Flemingia macrophylla.</title>
        <authorList>
            <person name="Ding Y."/>
            <person name="Zhao Y."/>
            <person name="Bi W."/>
            <person name="Wu M."/>
            <person name="Zhao G."/>
            <person name="Gong Y."/>
            <person name="Li W."/>
            <person name="Zhang P."/>
        </authorList>
    </citation>
    <scope>NUCLEOTIDE SEQUENCE [LARGE SCALE GENOMIC DNA]</scope>
    <source>
        <strain evidence="11">DYQJB</strain>
        <tissue evidence="11">Leaf</tissue>
    </source>
</reference>
<dbReference type="EMBL" id="JBGMDY010000003">
    <property type="protein sequence ID" value="KAL2339700.1"/>
    <property type="molecule type" value="Genomic_DNA"/>
</dbReference>
<dbReference type="InterPro" id="IPR020946">
    <property type="entry name" value="Flavin_mOase-like"/>
</dbReference>
<gene>
    <name evidence="11" type="ORF">Fmac_007640</name>
</gene>
<evidence type="ECO:0000313" key="11">
    <source>
        <dbReference type="EMBL" id="KAL2339700.1"/>
    </source>
</evidence>
<evidence type="ECO:0000313" key="12">
    <source>
        <dbReference type="Proteomes" id="UP001603857"/>
    </source>
</evidence>
<protein>
    <recommendedName>
        <fullName evidence="10">Flavin-containing monooxygenase</fullName>
        <ecNumber evidence="10">1.-.-.-</ecNumber>
    </recommendedName>
</protein>
<evidence type="ECO:0000256" key="3">
    <source>
        <dbReference type="ARBA" id="ARBA00009183"/>
    </source>
</evidence>
<evidence type="ECO:0000256" key="5">
    <source>
        <dbReference type="ARBA" id="ARBA00022827"/>
    </source>
</evidence>
<evidence type="ECO:0000256" key="6">
    <source>
        <dbReference type="ARBA" id="ARBA00022857"/>
    </source>
</evidence>
<dbReference type="GO" id="GO:0009851">
    <property type="term" value="P:auxin biosynthetic process"/>
    <property type="evidence" value="ECO:0007669"/>
    <property type="project" value="UniProtKB-KW"/>
</dbReference>
<dbReference type="InterPro" id="IPR050982">
    <property type="entry name" value="Auxin_biosynth/cation_transpt"/>
</dbReference>
<proteinExistence type="inferred from homology"/>
<comment type="catalytic activity">
    <reaction evidence="9">
        <text>indole-3-pyruvate + NADPH + O2 + H(+) = (indol-3-yl)acetate + CO2 + NADP(+) + H2O</text>
        <dbReference type="Rhea" id="RHEA:34331"/>
        <dbReference type="ChEBI" id="CHEBI:15377"/>
        <dbReference type="ChEBI" id="CHEBI:15378"/>
        <dbReference type="ChEBI" id="CHEBI:15379"/>
        <dbReference type="ChEBI" id="CHEBI:16526"/>
        <dbReference type="ChEBI" id="CHEBI:17640"/>
        <dbReference type="ChEBI" id="CHEBI:30854"/>
        <dbReference type="ChEBI" id="CHEBI:57783"/>
        <dbReference type="ChEBI" id="CHEBI:58349"/>
        <dbReference type="EC" id="1.14.13.168"/>
    </reaction>
</comment>
<dbReference type="Gene3D" id="3.50.50.60">
    <property type="entry name" value="FAD/NAD(P)-binding domain"/>
    <property type="match status" value="1"/>
</dbReference>
<dbReference type="PANTHER" id="PTHR43539:SF9">
    <property type="entry name" value="INDOLE-3-PYRUVATE MONOOXYGENASE YUCCA11-RELATED"/>
    <property type="match status" value="1"/>
</dbReference>
<dbReference type="EC" id="1.-.-.-" evidence="10"/>
<evidence type="ECO:0000256" key="1">
    <source>
        <dbReference type="ARBA" id="ARBA00001974"/>
    </source>
</evidence>
<keyword evidence="4 10" id="KW-0285">Flavoprotein</keyword>
<comment type="cofactor">
    <cofactor evidence="1 10">
        <name>FAD</name>
        <dbReference type="ChEBI" id="CHEBI:57692"/>
    </cofactor>
</comment>
<dbReference type="AlphaFoldDB" id="A0ABD1MV48"/>
<sequence>MGVDDVLVVIVGAGPAGLATAACLNKLSIPNVVLERDDCHGSLWRKRAYDRLKLHLGKDFCNLPHMPFPSDFPTFVPRVSFLRYLDCYVTSFNISIRYNRNVESASFDESDGKWRVVVKDTESNADEVYLSDYLVVASGENSEGYIPYVHGLKGFQGEYMHCNQYINGRDMYGKNVLVVGSGNSGMEIAYDLTNWGANTSMVVRGPVHYFTKEMVYVGMSLLKYFDLQKVDKLMWLMSKLKYGDMSGYGLVRPKEGPFTLKIKGGTTPTIDVGCIRKIKKGLVKVYPTISSIVGKTIEFEDGRNGEFDIIIFATGYRSTVLKWLKDYRLLFNEHGMPKPDYPNHWKGEKGIYCAGFSRRGLEGISFDAKRIADDISLAVKARKIPGGKSSHACTLASNSWRMNELFCS</sequence>
<evidence type="ECO:0000256" key="7">
    <source>
        <dbReference type="ARBA" id="ARBA00023002"/>
    </source>
</evidence>
<comment type="similarity">
    <text evidence="3 10">Belongs to the FMO family.</text>
</comment>
<keyword evidence="8" id="KW-0073">Auxin biosynthesis</keyword>
<accession>A0ABD1MV48</accession>
<keyword evidence="10" id="KW-0503">Monooxygenase</keyword>
<evidence type="ECO:0000256" key="9">
    <source>
        <dbReference type="ARBA" id="ARBA00047707"/>
    </source>
</evidence>
<organism evidence="11 12">
    <name type="scientific">Flemingia macrophylla</name>
    <dbReference type="NCBI Taxonomy" id="520843"/>
    <lineage>
        <taxon>Eukaryota</taxon>
        <taxon>Viridiplantae</taxon>
        <taxon>Streptophyta</taxon>
        <taxon>Embryophyta</taxon>
        <taxon>Tracheophyta</taxon>
        <taxon>Spermatophyta</taxon>
        <taxon>Magnoliopsida</taxon>
        <taxon>eudicotyledons</taxon>
        <taxon>Gunneridae</taxon>
        <taxon>Pentapetalae</taxon>
        <taxon>rosids</taxon>
        <taxon>fabids</taxon>
        <taxon>Fabales</taxon>
        <taxon>Fabaceae</taxon>
        <taxon>Papilionoideae</taxon>
        <taxon>50 kb inversion clade</taxon>
        <taxon>NPAAA clade</taxon>
        <taxon>indigoferoid/millettioid clade</taxon>
        <taxon>Phaseoleae</taxon>
        <taxon>Flemingia</taxon>
    </lineage>
</organism>
<dbReference type="Pfam" id="PF00743">
    <property type="entry name" value="FMO-like"/>
    <property type="match status" value="1"/>
</dbReference>
<dbReference type="InterPro" id="IPR036188">
    <property type="entry name" value="FAD/NAD-bd_sf"/>
</dbReference>
<comment type="pathway">
    <text evidence="2">Plant hormone metabolism; auxin biosynthesis.</text>
</comment>
<name>A0ABD1MV48_9FABA</name>
<keyword evidence="12" id="KW-1185">Reference proteome</keyword>
<dbReference type="SUPFAM" id="SSF51905">
    <property type="entry name" value="FAD/NAD(P)-binding domain"/>
    <property type="match status" value="1"/>
</dbReference>
<dbReference type="PRINTS" id="PR00469">
    <property type="entry name" value="PNDRDTASEII"/>
</dbReference>
<evidence type="ECO:0000256" key="8">
    <source>
        <dbReference type="ARBA" id="ARBA00023070"/>
    </source>
</evidence>